<comment type="caution">
    <text evidence="2">The sequence shown here is derived from an EMBL/GenBank/DDBJ whole genome shotgun (WGS) entry which is preliminary data.</text>
</comment>
<protein>
    <submittedName>
        <fullName evidence="2">EstA family serine hydrolase</fullName>
    </submittedName>
</protein>
<dbReference type="AlphaFoldDB" id="A0AAE4UCW1"/>
<dbReference type="GO" id="GO:0016787">
    <property type="term" value="F:hydrolase activity"/>
    <property type="evidence" value="ECO:0007669"/>
    <property type="project" value="UniProtKB-KW"/>
</dbReference>
<dbReference type="InterPro" id="IPR052907">
    <property type="entry name" value="Beta-lactamase/esterase"/>
</dbReference>
<feature type="domain" description="Beta-lactamase-related" evidence="1">
    <location>
        <begin position="27"/>
        <end position="385"/>
    </location>
</feature>
<dbReference type="PANTHER" id="PTHR43319">
    <property type="entry name" value="BETA-LACTAMASE-RELATED"/>
    <property type="match status" value="1"/>
</dbReference>
<proteinExistence type="predicted"/>
<dbReference type="PANTHER" id="PTHR43319:SF3">
    <property type="entry name" value="BETA-LACTAMASE-RELATED DOMAIN-CONTAINING PROTEIN"/>
    <property type="match status" value="1"/>
</dbReference>
<accession>A0AAE4UCW1</accession>
<evidence type="ECO:0000313" key="2">
    <source>
        <dbReference type="EMBL" id="MDV7011338.1"/>
    </source>
</evidence>
<dbReference type="InterPro" id="IPR012338">
    <property type="entry name" value="Beta-lactam/transpept-like"/>
</dbReference>
<dbReference type="EMBL" id="JAWLLD010000002">
    <property type="protein sequence ID" value="MDV7011338.1"/>
    <property type="molecule type" value="Genomic_DNA"/>
</dbReference>
<sequence>MVLKMTVSPDLIGGDVDAGYGKVADAFRATLRVGAEVGAAVAVYRDGAKVVDLWGGGYRNGLTKDPWRPDTMVNMFSTTKGVAALVVAVAVSRGLISYDAKVADYWPEFAQSGKADVTVRQLLGHQAGLCALKPKPTLADVADPERLSPILAAQTPAWRPGTRHGYHAITLGWYESELIRHTDPAGRTLGRFLADEIVTPSGLDLHIGLPDSVDRTRVAHVHNWVRAETLLHLGVMPPGFVGASLNPVGLTARTVGVPRGVNAFNGDYNRDDVRAVEIPSVNGIGTARSVARMYGSAAAGGAEVGLSAATLESLAAPAISPSQGVRDKVMHVDVAYSLGFCKPVPHFTFGSSDKAFGTPGFGGSFGCADPDTGIGFAYVMNRLGFHLWSDPRELALRQALFRDVLGARPQS</sequence>
<keyword evidence="2" id="KW-0378">Hydrolase</keyword>
<name>A0AAE4UCW1_MYCIT</name>
<dbReference type="Gene3D" id="3.40.710.10">
    <property type="entry name" value="DD-peptidase/beta-lactamase superfamily"/>
    <property type="match status" value="1"/>
</dbReference>
<evidence type="ECO:0000259" key="1">
    <source>
        <dbReference type="Pfam" id="PF00144"/>
    </source>
</evidence>
<evidence type="ECO:0000313" key="3">
    <source>
        <dbReference type="Proteomes" id="UP001187143"/>
    </source>
</evidence>
<dbReference type="InterPro" id="IPR001466">
    <property type="entry name" value="Beta-lactam-related"/>
</dbReference>
<dbReference type="Pfam" id="PF00144">
    <property type="entry name" value="Beta-lactamase"/>
    <property type="match status" value="1"/>
</dbReference>
<dbReference type="SUPFAM" id="SSF56601">
    <property type="entry name" value="beta-lactamase/transpeptidase-like"/>
    <property type="match status" value="1"/>
</dbReference>
<gene>
    <name evidence="2" type="ORF">R4F53_03335</name>
</gene>
<dbReference type="Proteomes" id="UP001187143">
    <property type="component" value="Unassembled WGS sequence"/>
</dbReference>
<organism evidence="2 3">
    <name type="scientific">Mycobacterium intracellulare</name>
    <dbReference type="NCBI Taxonomy" id="1767"/>
    <lineage>
        <taxon>Bacteria</taxon>
        <taxon>Bacillati</taxon>
        <taxon>Actinomycetota</taxon>
        <taxon>Actinomycetes</taxon>
        <taxon>Mycobacteriales</taxon>
        <taxon>Mycobacteriaceae</taxon>
        <taxon>Mycobacterium</taxon>
        <taxon>Mycobacterium avium complex (MAC)</taxon>
    </lineage>
</organism>
<dbReference type="RefSeq" id="WP_042911830.1">
    <property type="nucleotide sequence ID" value="NZ_JAEKMV010000030.1"/>
</dbReference>
<reference evidence="2" key="1">
    <citation type="submission" date="2023-10" db="EMBL/GenBank/DDBJ databases">
        <title>Characterization and genome sequence of Mycobacterium intracellulare ABSURDO, a novel pathogenic isolate with three colony morphotypes that vary in growth and acid-fastness.</title>
        <authorList>
            <person name="Jude B.A."/>
            <person name="Robinson R.T."/>
        </authorList>
    </citation>
    <scope>NUCLEOTIDE SEQUENCE</scope>
    <source>
        <strain evidence="2">ABSURDO Component B</strain>
    </source>
</reference>